<dbReference type="EMBL" id="JARKIB010000046">
    <property type="protein sequence ID" value="KAJ7756611.1"/>
    <property type="molecule type" value="Genomic_DNA"/>
</dbReference>
<dbReference type="AlphaFoldDB" id="A0AAD7J451"/>
<evidence type="ECO:0000313" key="1">
    <source>
        <dbReference type="EMBL" id="KAJ7756611.1"/>
    </source>
</evidence>
<reference evidence="1" key="1">
    <citation type="submission" date="2023-03" db="EMBL/GenBank/DDBJ databases">
        <title>Massive genome expansion in bonnet fungi (Mycena s.s.) driven by repeated elements and novel gene families across ecological guilds.</title>
        <authorList>
            <consortium name="Lawrence Berkeley National Laboratory"/>
            <person name="Harder C.B."/>
            <person name="Miyauchi S."/>
            <person name="Viragh M."/>
            <person name="Kuo A."/>
            <person name="Thoen E."/>
            <person name="Andreopoulos B."/>
            <person name="Lu D."/>
            <person name="Skrede I."/>
            <person name="Drula E."/>
            <person name="Henrissat B."/>
            <person name="Morin E."/>
            <person name="Kohler A."/>
            <person name="Barry K."/>
            <person name="LaButti K."/>
            <person name="Morin E."/>
            <person name="Salamov A."/>
            <person name="Lipzen A."/>
            <person name="Mereny Z."/>
            <person name="Hegedus B."/>
            <person name="Baldrian P."/>
            <person name="Stursova M."/>
            <person name="Weitz H."/>
            <person name="Taylor A."/>
            <person name="Grigoriev I.V."/>
            <person name="Nagy L.G."/>
            <person name="Martin F."/>
            <person name="Kauserud H."/>
        </authorList>
    </citation>
    <scope>NUCLEOTIDE SEQUENCE</scope>
    <source>
        <strain evidence="1">CBHHK182m</strain>
    </source>
</reference>
<accession>A0AAD7J451</accession>
<evidence type="ECO:0000313" key="2">
    <source>
        <dbReference type="Proteomes" id="UP001215598"/>
    </source>
</evidence>
<protein>
    <submittedName>
        <fullName evidence="1">Uncharacterized protein</fullName>
    </submittedName>
</protein>
<name>A0AAD7J451_9AGAR</name>
<organism evidence="1 2">
    <name type="scientific">Mycena metata</name>
    <dbReference type="NCBI Taxonomy" id="1033252"/>
    <lineage>
        <taxon>Eukaryota</taxon>
        <taxon>Fungi</taxon>
        <taxon>Dikarya</taxon>
        <taxon>Basidiomycota</taxon>
        <taxon>Agaricomycotina</taxon>
        <taxon>Agaricomycetes</taxon>
        <taxon>Agaricomycetidae</taxon>
        <taxon>Agaricales</taxon>
        <taxon>Marasmiineae</taxon>
        <taxon>Mycenaceae</taxon>
        <taxon>Mycena</taxon>
    </lineage>
</organism>
<keyword evidence="2" id="KW-1185">Reference proteome</keyword>
<dbReference type="Proteomes" id="UP001215598">
    <property type="component" value="Unassembled WGS sequence"/>
</dbReference>
<gene>
    <name evidence="1" type="ORF">B0H16DRAFT_1458064</name>
</gene>
<comment type="caution">
    <text evidence="1">The sequence shown here is derived from an EMBL/GenBank/DDBJ whole genome shotgun (WGS) entry which is preliminary data.</text>
</comment>
<proteinExistence type="predicted"/>
<dbReference type="Gene3D" id="6.10.140.2220">
    <property type="match status" value="1"/>
</dbReference>
<sequence>MSPPLHHLQPILVSTLENPLHPNALCVHSLFVALVQMMGCGRTIPYQVSFLRAGMKFMAAPRSAAEHAKLRIRLLSCRCNLYDPQLRALHPSTTPAALTTADKFEMSVFYLCKMLAMAMEFFHSKLHDSTNRWPQGIQDITPFEAEPRELCDAILQWAEGAGAPGAYAVFTLFGGLATICPRIMKYVHKTSHFFRLATQQLQLALASVPTHDVDVLFLPRVAAPVYSCAGSFFGRLLEESAPRDADRMLAVTLPAMRDIALGMEAHISIGATEMGDSRCWFEFVCDRTNGAPFVPRGPTTQLHNEERGYLPGAGGIIVTMRTIARYCSQEHQRLSWKSTRQPHKRMCSAIQALRRAMHMEDNKAWESLLCQREGGRAFSAFNALCDYYAVNPNLGKAVLEAHEYGF</sequence>